<dbReference type="RefSeq" id="XP_001432900.1">
    <property type="nucleotide sequence ID" value="XM_001432863.1"/>
</dbReference>
<dbReference type="KEGG" id="ptm:GSPATT00034983001"/>
<keyword evidence="1" id="KW-0812">Transmembrane</keyword>
<organism evidence="2 3">
    <name type="scientific">Paramecium tetraurelia</name>
    <dbReference type="NCBI Taxonomy" id="5888"/>
    <lineage>
        <taxon>Eukaryota</taxon>
        <taxon>Sar</taxon>
        <taxon>Alveolata</taxon>
        <taxon>Ciliophora</taxon>
        <taxon>Intramacronucleata</taxon>
        <taxon>Oligohymenophorea</taxon>
        <taxon>Peniculida</taxon>
        <taxon>Parameciidae</taxon>
        <taxon>Paramecium</taxon>
    </lineage>
</organism>
<keyword evidence="1" id="KW-0472">Membrane</keyword>
<dbReference type="AlphaFoldDB" id="A0C3Y6"/>
<dbReference type="OrthoDB" id="314564at2759"/>
<protein>
    <submittedName>
        <fullName evidence="2">Uncharacterized protein</fullName>
    </submittedName>
</protein>
<dbReference type="InParanoid" id="A0C3Y6"/>
<reference evidence="2 3" key="1">
    <citation type="journal article" date="2006" name="Nature">
        <title>Global trends of whole-genome duplications revealed by the ciliate Paramecium tetraurelia.</title>
        <authorList>
            <consortium name="Genoscope"/>
            <person name="Aury J.-M."/>
            <person name="Jaillon O."/>
            <person name="Duret L."/>
            <person name="Noel B."/>
            <person name="Jubin C."/>
            <person name="Porcel B.M."/>
            <person name="Segurens B."/>
            <person name="Daubin V."/>
            <person name="Anthouard V."/>
            <person name="Aiach N."/>
            <person name="Arnaiz O."/>
            <person name="Billaut A."/>
            <person name="Beisson J."/>
            <person name="Blanc I."/>
            <person name="Bouhouche K."/>
            <person name="Camara F."/>
            <person name="Duharcourt S."/>
            <person name="Guigo R."/>
            <person name="Gogendeau D."/>
            <person name="Katinka M."/>
            <person name="Keller A.-M."/>
            <person name="Kissmehl R."/>
            <person name="Klotz C."/>
            <person name="Koll F."/>
            <person name="Le Moue A."/>
            <person name="Lepere C."/>
            <person name="Malinsky S."/>
            <person name="Nowacki M."/>
            <person name="Nowak J.K."/>
            <person name="Plattner H."/>
            <person name="Poulain J."/>
            <person name="Ruiz F."/>
            <person name="Serrano V."/>
            <person name="Zagulski M."/>
            <person name="Dessen P."/>
            <person name="Betermier M."/>
            <person name="Weissenbach J."/>
            <person name="Scarpelli C."/>
            <person name="Schachter V."/>
            <person name="Sperling L."/>
            <person name="Meyer E."/>
            <person name="Cohen J."/>
            <person name="Wincker P."/>
        </authorList>
    </citation>
    <scope>NUCLEOTIDE SEQUENCE [LARGE SCALE GENOMIC DNA]</scope>
    <source>
        <strain evidence="2 3">Stock d4-2</strain>
    </source>
</reference>
<dbReference type="GeneID" id="5018685"/>
<keyword evidence="1" id="KW-1133">Transmembrane helix</keyword>
<keyword evidence="3" id="KW-1185">Reference proteome</keyword>
<dbReference type="PANTHER" id="PTHR12621:SF7">
    <property type="entry name" value="CYSTEINE AND HISTIDINE-RICH DOMAIN-CONTAINING PROTEIN 1"/>
    <property type="match status" value="1"/>
</dbReference>
<gene>
    <name evidence="2" type="ORF">GSPATT00034983001</name>
</gene>
<proteinExistence type="predicted"/>
<sequence>MKILKQADCFGVPFVQNIDDSQTKYRSTLGGIITITIFTASLAYIFWVGYLWQTHQISPKISRQNYISDYSLLDLSEEVVRVYYWQDQEGKIDPFTNNILLPLIVYTVNNSLTEPQLITNHSATPFGEVYVPEMQFDFSYYDGYIYATGDMYIQIVMCSEIYLKPGEKCASPELKQKFFAQSNNVVQLEFFTTSIDPRDGTKQRGYQEFTIQIEEKYCYSVQSYFKTTLFELQNYFLFGYPQYKEYIVDVLLQTQTNSLEFCQKAYETEAIGIVYLGMTGTQEKTTLEYPRIGDLLANVGSIVSLLFMIKYFIIFLNEYFLNQKVLKEIISFYYPEFKNIQIKKNWRGRIVEANLNKIKLDINNYTKFYEKVSHQMRKKFSYLNLLYEISRLYFVMRSSKFRNEFHKSHQIGIKINMLQQKDSEIIFTPKSEKFQENNYILNDDDADILSYSRRKPDKNYDLISEEIYNEIDYYYANKIL</sequence>
<name>A0C3Y6_PARTE</name>
<evidence type="ECO:0000256" key="1">
    <source>
        <dbReference type="SAM" id="Phobius"/>
    </source>
</evidence>
<dbReference type="OMA" id="IGIKINM"/>
<dbReference type="Proteomes" id="UP000000600">
    <property type="component" value="Unassembled WGS sequence"/>
</dbReference>
<feature type="transmembrane region" description="Helical" evidence="1">
    <location>
        <begin position="29"/>
        <end position="52"/>
    </location>
</feature>
<evidence type="ECO:0000313" key="3">
    <source>
        <dbReference type="Proteomes" id="UP000000600"/>
    </source>
</evidence>
<dbReference type="HOGENOM" id="CLU_038221_0_1_1"/>
<dbReference type="EMBL" id="CT868039">
    <property type="protein sequence ID" value="CAK65503.1"/>
    <property type="molecule type" value="Genomic_DNA"/>
</dbReference>
<dbReference type="GO" id="GO:0008270">
    <property type="term" value="F:zinc ion binding"/>
    <property type="evidence" value="ECO:0000318"/>
    <property type="project" value="GO_Central"/>
</dbReference>
<dbReference type="PANTHER" id="PTHR12621">
    <property type="entry name" value="CYSTEINE AND HISTIDINE-RICH DOMAIN CHORD -CONTAINING PROTEIN"/>
    <property type="match status" value="1"/>
</dbReference>
<accession>A0C3Y6</accession>
<evidence type="ECO:0000313" key="2">
    <source>
        <dbReference type="EMBL" id="CAK65503.1"/>
    </source>
</evidence>